<comment type="caution">
    <text evidence="2">The sequence shown here is derived from an EMBL/GenBank/DDBJ whole genome shotgun (WGS) entry which is preliminary data.</text>
</comment>
<organism evidence="2 3">
    <name type="scientific">Halovivax cerinus</name>
    <dbReference type="NCBI Taxonomy" id="1487865"/>
    <lineage>
        <taxon>Archaea</taxon>
        <taxon>Methanobacteriati</taxon>
        <taxon>Methanobacteriota</taxon>
        <taxon>Stenosarchaea group</taxon>
        <taxon>Halobacteria</taxon>
        <taxon>Halobacteriales</taxon>
        <taxon>Natrialbaceae</taxon>
        <taxon>Halovivax</taxon>
    </lineage>
</organism>
<evidence type="ECO:0000313" key="3">
    <source>
        <dbReference type="Proteomes" id="UP001595846"/>
    </source>
</evidence>
<sequence length="120" mass="13373">MDWHRFETTLARQTMAGGESMSSEMFEAITTENARYAVYALAHRPDRTLSELADFVVGFGAMRSGTIATPADHENVRIRLHHVVMPKLDAAGYVAYDRDERTIDAAHRYGTVNETLGLNG</sequence>
<feature type="domain" description="DUF7344" evidence="1">
    <location>
        <begin position="26"/>
        <end position="103"/>
    </location>
</feature>
<keyword evidence="3" id="KW-1185">Reference proteome</keyword>
<proteinExistence type="predicted"/>
<dbReference type="InterPro" id="IPR055768">
    <property type="entry name" value="DUF7344"/>
</dbReference>
<evidence type="ECO:0000259" key="1">
    <source>
        <dbReference type="Pfam" id="PF24035"/>
    </source>
</evidence>
<dbReference type="Pfam" id="PF24035">
    <property type="entry name" value="DUF7344"/>
    <property type="match status" value="1"/>
</dbReference>
<gene>
    <name evidence="2" type="ORF">ACFOUR_01670</name>
</gene>
<protein>
    <recommendedName>
        <fullName evidence="1">DUF7344 domain-containing protein</fullName>
    </recommendedName>
</protein>
<dbReference type="Proteomes" id="UP001595846">
    <property type="component" value="Unassembled WGS sequence"/>
</dbReference>
<evidence type="ECO:0000313" key="2">
    <source>
        <dbReference type="EMBL" id="MFC3957082.1"/>
    </source>
</evidence>
<dbReference type="AlphaFoldDB" id="A0ABD5NJ60"/>
<dbReference type="RefSeq" id="WP_256531987.1">
    <property type="nucleotide sequence ID" value="NZ_CP101824.1"/>
</dbReference>
<dbReference type="EMBL" id="JBHSAQ010000001">
    <property type="protein sequence ID" value="MFC3957082.1"/>
    <property type="molecule type" value="Genomic_DNA"/>
</dbReference>
<reference evidence="2 3" key="1">
    <citation type="journal article" date="2019" name="Int. J. Syst. Evol. Microbiol.">
        <title>The Global Catalogue of Microorganisms (GCM) 10K type strain sequencing project: providing services to taxonomists for standard genome sequencing and annotation.</title>
        <authorList>
            <consortium name="The Broad Institute Genomics Platform"/>
            <consortium name="The Broad Institute Genome Sequencing Center for Infectious Disease"/>
            <person name="Wu L."/>
            <person name="Ma J."/>
        </authorList>
    </citation>
    <scope>NUCLEOTIDE SEQUENCE [LARGE SCALE GENOMIC DNA]</scope>
    <source>
        <strain evidence="2 3">IBRC-M 10256</strain>
    </source>
</reference>
<dbReference type="GeneID" id="73904754"/>
<name>A0ABD5NJ60_9EURY</name>
<accession>A0ABD5NJ60</accession>